<dbReference type="AlphaFoldDB" id="A0A4Y2RRW7"/>
<protein>
    <submittedName>
        <fullName evidence="1">Uncharacterized protein</fullName>
    </submittedName>
</protein>
<dbReference type="EMBL" id="BGPR01018234">
    <property type="protein sequence ID" value="GBN78574.1"/>
    <property type="molecule type" value="Genomic_DNA"/>
</dbReference>
<reference evidence="1 2" key="1">
    <citation type="journal article" date="2019" name="Sci. Rep.">
        <title>Orb-weaving spider Araneus ventricosus genome elucidates the spidroin gene catalogue.</title>
        <authorList>
            <person name="Kono N."/>
            <person name="Nakamura H."/>
            <person name="Ohtoshi R."/>
            <person name="Moran D.A.P."/>
            <person name="Shinohara A."/>
            <person name="Yoshida Y."/>
            <person name="Fujiwara M."/>
            <person name="Mori M."/>
            <person name="Tomita M."/>
            <person name="Arakawa K."/>
        </authorList>
    </citation>
    <scope>NUCLEOTIDE SEQUENCE [LARGE SCALE GENOMIC DNA]</scope>
</reference>
<sequence>MKMKPLAFTSANVLMLKQRQSYFGTNLAIPNGDQKTRMTSDPEIPSKLHVTPTGGSLVYNGIFNKHQAHLYCGSSPSIRHLSGGPVLKTCNLHSMTCCSEIT</sequence>
<gene>
    <name evidence="1" type="ORF">AVEN_7879_1</name>
</gene>
<evidence type="ECO:0000313" key="1">
    <source>
        <dbReference type="EMBL" id="GBN78574.1"/>
    </source>
</evidence>
<keyword evidence="2" id="KW-1185">Reference proteome</keyword>
<accession>A0A4Y2RRW7</accession>
<name>A0A4Y2RRW7_ARAVE</name>
<proteinExistence type="predicted"/>
<organism evidence="1 2">
    <name type="scientific">Araneus ventricosus</name>
    <name type="common">Orbweaver spider</name>
    <name type="synonym">Epeira ventricosa</name>
    <dbReference type="NCBI Taxonomy" id="182803"/>
    <lineage>
        <taxon>Eukaryota</taxon>
        <taxon>Metazoa</taxon>
        <taxon>Ecdysozoa</taxon>
        <taxon>Arthropoda</taxon>
        <taxon>Chelicerata</taxon>
        <taxon>Arachnida</taxon>
        <taxon>Araneae</taxon>
        <taxon>Araneomorphae</taxon>
        <taxon>Entelegynae</taxon>
        <taxon>Araneoidea</taxon>
        <taxon>Araneidae</taxon>
        <taxon>Araneus</taxon>
    </lineage>
</organism>
<comment type="caution">
    <text evidence="1">The sequence shown here is derived from an EMBL/GenBank/DDBJ whole genome shotgun (WGS) entry which is preliminary data.</text>
</comment>
<evidence type="ECO:0000313" key="2">
    <source>
        <dbReference type="Proteomes" id="UP000499080"/>
    </source>
</evidence>
<dbReference type="Proteomes" id="UP000499080">
    <property type="component" value="Unassembled WGS sequence"/>
</dbReference>